<dbReference type="AlphaFoldDB" id="A0A0R3S216"/>
<proteinExistence type="predicted"/>
<sequence length="134" mass="14841">MNFRLSTINRAMEHLKLNRRSSVENAENVAKDEGEPTAVSELRKWLQTISEKLSVTEDKFTKAILARKELNRLAADQQCMSPSPPPPNPESIHNCNSATHRHVTFASSVPVQSPCNPQSCKLLAVVVVVVVLVL</sequence>
<dbReference type="WBParaSite" id="EEL_0000873701-mRNA-1">
    <property type="protein sequence ID" value="EEL_0000873701-mRNA-1"/>
    <property type="gene ID" value="EEL_0000873701"/>
</dbReference>
<reference evidence="2" key="1">
    <citation type="submission" date="2017-02" db="UniProtKB">
        <authorList>
            <consortium name="WormBaseParasite"/>
        </authorList>
    </citation>
    <scope>IDENTIFICATION</scope>
</reference>
<name>A0A0R3S216_9BILA</name>
<protein>
    <submittedName>
        <fullName evidence="2">Vesicle-associated membrane protein</fullName>
    </submittedName>
</protein>
<evidence type="ECO:0000313" key="1">
    <source>
        <dbReference type="Proteomes" id="UP000050640"/>
    </source>
</evidence>
<dbReference type="Proteomes" id="UP000050640">
    <property type="component" value="Unplaced"/>
</dbReference>
<keyword evidence="1" id="KW-1185">Reference proteome</keyword>
<evidence type="ECO:0000313" key="2">
    <source>
        <dbReference type="WBParaSite" id="EEL_0000873701-mRNA-1"/>
    </source>
</evidence>
<accession>A0A0R3S216</accession>
<organism evidence="1 2">
    <name type="scientific">Elaeophora elaphi</name>
    <dbReference type="NCBI Taxonomy" id="1147741"/>
    <lineage>
        <taxon>Eukaryota</taxon>
        <taxon>Metazoa</taxon>
        <taxon>Ecdysozoa</taxon>
        <taxon>Nematoda</taxon>
        <taxon>Chromadorea</taxon>
        <taxon>Rhabditida</taxon>
        <taxon>Spirurina</taxon>
        <taxon>Spiruromorpha</taxon>
        <taxon>Filarioidea</taxon>
        <taxon>Onchocercidae</taxon>
        <taxon>Elaeophora</taxon>
    </lineage>
</organism>